<feature type="region of interest" description="Disordered" evidence="1">
    <location>
        <begin position="200"/>
        <end position="303"/>
    </location>
</feature>
<protein>
    <recommendedName>
        <fullName evidence="9">CCHC-type domain-containing protein</fullName>
    </recommendedName>
</protein>
<keyword evidence="8" id="KW-1185">Reference proteome</keyword>
<dbReference type="EMBL" id="JAPZBS010000004">
    <property type="protein sequence ID" value="KAJ5378343.1"/>
    <property type="molecule type" value="Genomic_DNA"/>
</dbReference>
<dbReference type="Proteomes" id="UP001147782">
    <property type="component" value="Unassembled WGS sequence"/>
</dbReference>
<dbReference type="SUPFAM" id="SSF57756">
    <property type="entry name" value="Retrovirus zinc finger-like domains"/>
    <property type="match status" value="1"/>
</dbReference>
<dbReference type="EMBL" id="JAPZBS010000010">
    <property type="protein sequence ID" value="KAJ5355103.1"/>
    <property type="molecule type" value="Genomic_DNA"/>
</dbReference>
<dbReference type="GeneID" id="81436616"/>
<evidence type="ECO:0000313" key="3">
    <source>
        <dbReference type="EMBL" id="KAJ5364896.1"/>
    </source>
</evidence>
<dbReference type="GO" id="GO:0008270">
    <property type="term" value="F:zinc ion binding"/>
    <property type="evidence" value="ECO:0007669"/>
    <property type="project" value="InterPro"/>
</dbReference>
<proteinExistence type="predicted"/>
<dbReference type="EMBL" id="JAPZBS010000008">
    <property type="protein sequence ID" value="KAJ5364896.1"/>
    <property type="molecule type" value="Genomic_DNA"/>
</dbReference>
<dbReference type="InterPro" id="IPR036875">
    <property type="entry name" value="Znf_CCHC_sf"/>
</dbReference>
<accession>A0A9W9S0I5</accession>
<dbReference type="AlphaFoldDB" id="A0A9W9S0I5"/>
<sequence>MSALGESMPDTHRGQSESPDWHKEIKFENVPTFELEYNLQKRHEWLLDLQQMFAGAPKKYYSDERKIIGAVCHMCQTYRQRWYRTCTEKREVERRNVTNDWLFFQEWTLSLIKNASSLTMAIAKEKENIHQRKDEDPREFHARLDTLEQYFERASEKERARSFFVKLQHSLQLRIQDHVRELPETREEVVNTANHYWDLMKTNSDRGNTNETKPNHLRKRKAPPDEPQGPEKKTYKNRQNNRRRQESSTNNNLNPIGRDGKRNVCHICGSDTHYSPDCPDRKDPKEKPKVQIATTAGNDSETE</sequence>
<dbReference type="RefSeq" id="XP_056559651.1">
    <property type="nucleotide sequence ID" value="XM_056697439.1"/>
</dbReference>
<feature type="region of interest" description="Disordered" evidence="1">
    <location>
        <begin position="1"/>
        <end position="21"/>
    </location>
</feature>
<evidence type="ECO:0008006" key="9">
    <source>
        <dbReference type="Google" id="ProtNLM"/>
    </source>
</evidence>
<reference evidence="4" key="2">
    <citation type="journal article" date="2023" name="IMA Fungus">
        <title>Comparative genomic study of the Penicillium genus elucidates a diverse pangenome and 15 lateral gene transfer events.</title>
        <authorList>
            <person name="Petersen C."/>
            <person name="Sorensen T."/>
            <person name="Nielsen M.R."/>
            <person name="Sondergaard T.E."/>
            <person name="Sorensen J.L."/>
            <person name="Fitzpatrick D.A."/>
            <person name="Frisvad J.C."/>
            <person name="Nielsen K.L."/>
        </authorList>
    </citation>
    <scope>NUCLEOTIDE SEQUENCE</scope>
    <source>
        <strain evidence="4">IBT 29864</strain>
    </source>
</reference>
<dbReference type="EMBL" id="JAPZBS010000002">
    <property type="protein sequence ID" value="KAJ5382080.1"/>
    <property type="molecule type" value="Genomic_DNA"/>
</dbReference>
<feature type="compositionally biased region" description="Polar residues" evidence="1">
    <location>
        <begin position="201"/>
        <end position="212"/>
    </location>
</feature>
<dbReference type="EMBL" id="JAPZBS010000007">
    <property type="protein sequence ID" value="KAJ5368434.1"/>
    <property type="molecule type" value="Genomic_DNA"/>
</dbReference>
<feature type="compositionally biased region" description="Basic and acidic residues" evidence="1">
    <location>
        <begin position="9"/>
        <end position="21"/>
    </location>
</feature>
<name>A0A9W9S0I5_9EURO</name>
<feature type="compositionally biased region" description="Basic and acidic residues" evidence="1">
    <location>
        <begin position="278"/>
        <end position="289"/>
    </location>
</feature>
<evidence type="ECO:0000313" key="8">
    <source>
        <dbReference type="Proteomes" id="UP001147782"/>
    </source>
</evidence>
<reference evidence="4" key="1">
    <citation type="submission" date="2022-11" db="EMBL/GenBank/DDBJ databases">
        <authorList>
            <person name="Petersen C."/>
        </authorList>
    </citation>
    <scope>NUCLEOTIDE SEQUENCE</scope>
    <source>
        <strain evidence="4">IBT 29864</strain>
    </source>
</reference>
<evidence type="ECO:0000313" key="6">
    <source>
        <dbReference type="EMBL" id="KAJ5378343.1"/>
    </source>
</evidence>
<evidence type="ECO:0000256" key="1">
    <source>
        <dbReference type="SAM" id="MobiDB-lite"/>
    </source>
</evidence>
<organism evidence="4 8">
    <name type="scientific">Penicillium cataractarum</name>
    <dbReference type="NCBI Taxonomy" id="2100454"/>
    <lineage>
        <taxon>Eukaryota</taxon>
        <taxon>Fungi</taxon>
        <taxon>Dikarya</taxon>
        <taxon>Ascomycota</taxon>
        <taxon>Pezizomycotina</taxon>
        <taxon>Eurotiomycetes</taxon>
        <taxon>Eurotiomycetidae</taxon>
        <taxon>Eurotiales</taxon>
        <taxon>Aspergillaceae</taxon>
        <taxon>Penicillium</taxon>
    </lineage>
</organism>
<evidence type="ECO:0000313" key="7">
    <source>
        <dbReference type="EMBL" id="KAJ5382080.1"/>
    </source>
</evidence>
<gene>
    <name evidence="7" type="ORF">N7496_004508</name>
    <name evidence="6" type="ORF">N7496_005752</name>
    <name evidence="4" type="ORF">N7496_008194</name>
    <name evidence="5" type="ORF">N7496_008502</name>
    <name evidence="3" type="ORF">N7496_010609</name>
    <name evidence="2" type="ORF">N7496_012315</name>
</gene>
<feature type="compositionally biased region" description="Polar residues" evidence="1">
    <location>
        <begin position="292"/>
        <end position="303"/>
    </location>
</feature>
<evidence type="ECO:0000313" key="4">
    <source>
        <dbReference type="EMBL" id="KAJ5368434.1"/>
    </source>
</evidence>
<dbReference type="EMBL" id="JAPZBS010000007">
    <property type="protein sequence ID" value="KAJ5368742.1"/>
    <property type="molecule type" value="Genomic_DNA"/>
</dbReference>
<evidence type="ECO:0000313" key="2">
    <source>
        <dbReference type="EMBL" id="KAJ5355103.1"/>
    </source>
</evidence>
<evidence type="ECO:0000313" key="5">
    <source>
        <dbReference type="EMBL" id="KAJ5368742.1"/>
    </source>
</evidence>
<dbReference type="GO" id="GO:0003676">
    <property type="term" value="F:nucleic acid binding"/>
    <property type="evidence" value="ECO:0007669"/>
    <property type="project" value="InterPro"/>
</dbReference>
<dbReference type="OrthoDB" id="4369405at2759"/>
<comment type="caution">
    <text evidence="4">The sequence shown here is derived from an EMBL/GenBank/DDBJ whole genome shotgun (WGS) entry which is preliminary data.</text>
</comment>